<dbReference type="SUPFAM" id="SSF54909">
    <property type="entry name" value="Dimeric alpha+beta barrel"/>
    <property type="match status" value="1"/>
</dbReference>
<dbReference type="KEGG" id="madi:A7U43_15880"/>
<keyword evidence="2" id="KW-0503">Monooxygenase</keyword>
<evidence type="ECO:0000313" key="3">
    <source>
        <dbReference type="Proteomes" id="UP000077143"/>
    </source>
</evidence>
<dbReference type="Gene3D" id="3.30.70.100">
    <property type="match status" value="1"/>
</dbReference>
<dbReference type="InterPro" id="IPR011008">
    <property type="entry name" value="Dimeric_a/b-barrel"/>
</dbReference>
<dbReference type="EMBL" id="CP015596">
    <property type="protein sequence ID" value="ANE82957.1"/>
    <property type="molecule type" value="Genomic_DNA"/>
</dbReference>
<evidence type="ECO:0000313" key="2">
    <source>
        <dbReference type="EMBL" id="ANE82957.1"/>
    </source>
</evidence>
<reference evidence="2 3" key="1">
    <citation type="submission" date="2016-05" db="EMBL/GenBank/DDBJ databases">
        <title>Complete genome sequence of a phthalic acid esters degrading Mycobacterium sp. YC-RL4.</title>
        <authorList>
            <person name="Ren L."/>
            <person name="Fan S."/>
            <person name="Ruth N."/>
            <person name="Jia Y."/>
            <person name="Wang J."/>
            <person name="Qiao C."/>
        </authorList>
    </citation>
    <scope>NUCLEOTIDE SEQUENCE [LARGE SCALE GENOMIC DNA]</scope>
    <source>
        <strain evidence="2 3">YC-RL4</strain>
    </source>
</reference>
<dbReference type="PROSITE" id="PS51725">
    <property type="entry name" value="ABM"/>
    <property type="match status" value="1"/>
</dbReference>
<organism evidence="2 3">
    <name type="scientific">Mycobacterium adipatum</name>
    <dbReference type="NCBI Taxonomy" id="1682113"/>
    <lineage>
        <taxon>Bacteria</taxon>
        <taxon>Bacillati</taxon>
        <taxon>Actinomycetota</taxon>
        <taxon>Actinomycetes</taxon>
        <taxon>Mycobacteriales</taxon>
        <taxon>Mycobacteriaceae</taxon>
        <taxon>Mycobacterium</taxon>
    </lineage>
</organism>
<gene>
    <name evidence="2" type="ORF">A7U43_15880</name>
</gene>
<keyword evidence="3" id="KW-1185">Reference proteome</keyword>
<dbReference type="Proteomes" id="UP000077143">
    <property type="component" value="Chromosome"/>
</dbReference>
<dbReference type="AlphaFoldDB" id="A0A172UUX9"/>
<dbReference type="InterPro" id="IPR007138">
    <property type="entry name" value="ABM_dom"/>
</dbReference>
<protein>
    <submittedName>
        <fullName evidence="2">Antibiotic biosynthesis monooxygenase</fullName>
    </submittedName>
</protein>
<proteinExistence type="predicted"/>
<name>A0A172UUX9_9MYCO</name>
<keyword evidence="2" id="KW-0560">Oxidoreductase</keyword>
<accession>A0A172UUX9</accession>
<evidence type="ECO:0000259" key="1">
    <source>
        <dbReference type="PROSITE" id="PS51725"/>
    </source>
</evidence>
<dbReference type="STRING" id="1682113.A7U43_15880"/>
<dbReference type="GO" id="GO:0004497">
    <property type="term" value="F:monooxygenase activity"/>
    <property type="evidence" value="ECO:0007669"/>
    <property type="project" value="UniProtKB-KW"/>
</dbReference>
<dbReference type="Pfam" id="PF03992">
    <property type="entry name" value="ABM"/>
    <property type="match status" value="1"/>
</dbReference>
<sequence length="93" mass="9993">MVAGHIVVEPGDRDTYLAGCISVVRAARQANGCLDFAVSADPVEPGRVNVYERWQSRAAVEEFRGSGPSEELGAAISEVVVSEYEVVQVRNLS</sequence>
<feature type="domain" description="ABM" evidence="1">
    <location>
        <begin position="1"/>
        <end position="93"/>
    </location>
</feature>